<name>A0A854QF82_CRYNE</name>
<reference evidence="2 3" key="1">
    <citation type="submission" date="2017-06" db="EMBL/GenBank/DDBJ databases">
        <title>Global population genomics of the pathogenic fungus Cryptococcus neoformans var. grubii.</title>
        <authorList>
            <person name="Cuomo C."/>
            <person name="Litvintseva A."/>
            <person name="Chen Y."/>
            <person name="Young S."/>
            <person name="Zeng Q."/>
            <person name="Chapman S."/>
            <person name="Gujja S."/>
            <person name="Saif S."/>
            <person name="Birren B."/>
        </authorList>
    </citation>
    <scope>NUCLEOTIDE SEQUENCE [LARGE SCALE GENOMIC DNA]</scope>
    <source>
        <strain evidence="2 3">Tu259-1</strain>
    </source>
</reference>
<evidence type="ECO:0000313" key="2">
    <source>
        <dbReference type="EMBL" id="OXG22825.1"/>
    </source>
</evidence>
<gene>
    <name evidence="2" type="ORF">C361_02956</name>
</gene>
<feature type="region of interest" description="Disordered" evidence="1">
    <location>
        <begin position="20"/>
        <end position="46"/>
    </location>
</feature>
<dbReference type="Proteomes" id="UP000199727">
    <property type="component" value="Unassembled WGS sequence"/>
</dbReference>
<dbReference type="AlphaFoldDB" id="A0A854QF82"/>
<dbReference type="EMBL" id="AMKT01000038">
    <property type="protein sequence ID" value="OXG22825.1"/>
    <property type="molecule type" value="Genomic_DNA"/>
</dbReference>
<sequence length="487" mass="56600">MPLKALHSINNLFSIVQKLSPKKPKNRPSSWWISTPRTSSSSIPPLDSASICPHKDRGPRKQAGQLLVQNQVVFALLFAEYISKEALYPCLLVNSYFYERASFHLYQEITLGGPRDPLTGLKAADIQTQSISTFSKFHLLQLTRRVILFTHDASSCAQRYREAVTCEALPNLEIVEQAEHAWPNNNTNTPNNPFAATDACQPDRCHAHAICSCATSFVARRIEYFNGQITRHPNIPHVQYRQLKKMTLKLHADDAKMIYFSFSDFDQPIEEANLFIWDEWRGFDELWTKMLPEKIERNEWKYHIRAVWNAWLDVVAQKDWRLVEDVLRDFLNAFYKPTPMPIPEEGPFKKKHIRIYNMTTYMRHQILLSEGSGLTFDKILNGLPKVLEEVVQINRGQIDEVELSLHAAREFYNSGLVSNKWDHNEKEYYCRFVVPSPRLVELRRRASEFTKLREWMLEPLSENAMLTIVESFADGMSWSNCFTRRIG</sequence>
<accession>A0A854QF82</accession>
<proteinExistence type="predicted"/>
<evidence type="ECO:0000256" key="1">
    <source>
        <dbReference type="SAM" id="MobiDB-lite"/>
    </source>
</evidence>
<feature type="compositionally biased region" description="Low complexity" evidence="1">
    <location>
        <begin position="28"/>
        <end position="46"/>
    </location>
</feature>
<protein>
    <submittedName>
        <fullName evidence="2">Uncharacterized protein</fullName>
    </submittedName>
</protein>
<comment type="caution">
    <text evidence="2">The sequence shown here is derived from an EMBL/GenBank/DDBJ whole genome shotgun (WGS) entry which is preliminary data.</text>
</comment>
<organism evidence="2 3">
    <name type="scientific">Cryptococcus neoformans Tu259-1</name>
    <dbReference type="NCBI Taxonomy" id="1230072"/>
    <lineage>
        <taxon>Eukaryota</taxon>
        <taxon>Fungi</taxon>
        <taxon>Dikarya</taxon>
        <taxon>Basidiomycota</taxon>
        <taxon>Agaricomycotina</taxon>
        <taxon>Tremellomycetes</taxon>
        <taxon>Tremellales</taxon>
        <taxon>Cryptococcaceae</taxon>
        <taxon>Cryptococcus</taxon>
        <taxon>Cryptococcus neoformans species complex</taxon>
    </lineage>
</organism>
<evidence type="ECO:0000313" key="3">
    <source>
        <dbReference type="Proteomes" id="UP000199727"/>
    </source>
</evidence>